<proteinExistence type="predicted"/>
<evidence type="ECO:0000259" key="1">
    <source>
        <dbReference type="PROSITE" id="PS50531"/>
    </source>
</evidence>
<protein>
    <submittedName>
        <fullName evidence="2">ISL3 family transposase</fullName>
    </submittedName>
</protein>
<reference evidence="2 3" key="1">
    <citation type="submission" date="2019-04" db="EMBL/GenBank/DDBJ databases">
        <title>Streptomyces oryziradicis sp. nov., a novel actinomycete isolated from rhizosphere soil of rice (Oryza sativa L.).</title>
        <authorList>
            <person name="Li C."/>
        </authorList>
    </citation>
    <scope>NUCLEOTIDE SEQUENCE [LARGE SCALE GENOMIC DNA]</scope>
    <source>
        <strain evidence="2 3">NEAU-C40</strain>
    </source>
</reference>
<feature type="domain" description="HTH IS21-type" evidence="1">
    <location>
        <begin position="266"/>
        <end position="329"/>
    </location>
</feature>
<sequence length="504" mass="55307">MLPQLAAVRIEGVQVGTELIRILARTRDGVSVACPGCGLSSDWLHSRYVRHVADEAVGGRPVVIDLSVRRLYCENPQCPKTTFVEQTDGLTVRYQRRTPALQRLLGAVAVALAGKTGIRLLPHLHQLVSCSTLLTMLMALKLPAPPVPRVLGVDDFALRRGHRYATILIDVMTHARVDVLPDRTAGTLITWLGTHPGVEIVCRDGSASYAQAISDALPDAVQISDRWYLWHNLAAAVEKTVSAHAACWRTAAPEATPGSRNERVLQRHAAVHESLEAGVSLCETGRRLGLALNTVKRYARVGDPEQLIRPPQYRRCLVDPFRDHLRERRAAGPVATTTLLAEIRVLGYTGSPNLLVRYLEQGRAEESPVDPSVRRLTSWIMTDPDHLAVEPGAHRDKLTALCPEMTALTGHVTAFAKLLAHHEHHAGEHAALQEWIEAVSADDLPALHGFVRGLVKDRAAVQAGLDLPYSNGTTEGINNKTKLLKRQTYGRAGFALLRQRILLN</sequence>
<dbReference type="OrthoDB" id="3238779at2"/>
<dbReference type="AlphaFoldDB" id="A0A4U0SDG6"/>
<dbReference type="RefSeq" id="WP_136730408.1">
    <property type="nucleotide sequence ID" value="NZ_SUMC01000131.1"/>
</dbReference>
<evidence type="ECO:0000313" key="2">
    <source>
        <dbReference type="EMBL" id="TJZ98314.1"/>
    </source>
</evidence>
<keyword evidence="3" id="KW-1185">Reference proteome</keyword>
<evidence type="ECO:0000313" key="3">
    <source>
        <dbReference type="Proteomes" id="UP000305778"/>
    </source>
</evidence>
<dbReference type="Pfam" id="PF01610">
    <property type="entry name" value="DDE_Tnp_ISL3"/>
    <property type="match status" value="2"/>
</dbReference>
<dbReference type="InterPro" id="IPR047951">
    <property type="entry name" value="Transpos_ISL3"/>
</dbReference>
<dbReference type="Proteomes" id="UP000305778">
    <property type="component" value="Unassembled WGS sequence"/>
</dbReference>
<dbReference type="PROSITE" id="PS50531">
    <property type="entry name" value="HTH_IS21"/>
    <property type="match status" value="1"/>
</dbReference>
<accession>A0A4U0SDG6</accession>
<dbReference type="InterPro" id="IPR002560">
    <property type="entry name" value="Transposase_DDE"/>
</dbReference>
<organism evidence="2 3">
    <name type="scientific">Actinacidiphila oryziradicis</name>
    <dbReference type="NCBI Taxonomy" id="2571141"/>
    <lineage>
        <taxon>Bacteria</taxon>
        <taxon>Bacillati</taxon>
        <taxon>Actinomycetota</taxon>
        <taxon>Actinomycetes</taxon>
        <taxon>Kitasatosporales</taxon>
        <taxon>Streptomycetaceae</taxon>
        <taxon>Actinacidiphila</taxon>
    </lineage>
</organism>
<name>A0A4U0SDG6_9ACTN</name>
<gene>
    <name evidence="2" type="ORF">FCI23_48545</name>
</gene>
<dbReference type="PANTHER" id="PTHR33498:SF1">
    <property type="entry name" value="TRANSPOSASE FOR INSERTION SEQUENCE ELEMENT IS1557"/>
    <property type="match status" value="1"/>
</dbReference>
<dbReference type="NCBIfam" id="NF033550">
    <property type="entry name" value="transpos_ISL3"/>
    <property type="match status" value="1"/>
</dbReference>
<comment type="caution">
    <text evidence="2">The sequence shown here is derived from an EMBL/GenBank/DDBJ whole genome shotgun (WGS) entry which is preliminary data.</text>
</comment>
<dbReference type="PANTHER" id="PTHR33498">
    <property type="entry name" value="TRANSPOSASE FOR INSERTION SEQUENCE ELEMENT IS1557"/>
    <property type="match status" value="1"/>
</dbReference>
<dbReference type="EMBL" id="SUMC01000131">
    <property type="protein sequence ID" value="TJZ98314.1"/>
    <property type="molecule type" value="Genomic_DNA"/>
</dbReference>
<dbReference type="InterPro" id="IPR029261">
    <property type="entry name" value="Transposase_Znf"/>
</dbReference>
<dbReference type="Pfam" id="PF14690">
    <property type="entry name" value="Zn_ribbon_ISL3"/>
    <property type="match status" value="1"/>
</dbReference>
<dbReference type="InterPro" id="IPR017894">
    <property type="entry name" value="HTH_IS21_transposase_type"/>
</dbReference>